<dbReference type="EMBL" id="CM020619">
    <property type="protein sequence ID" value="KAK1864746.1"/>
    <property type="molecule type" value="Genomic_DNA"/>
</dbReference>
<dbReference type="Proteomes" id="UP000798662">
    <property type="component" value="Chromosome 2"/>
</dbReference>
<accession>A0ACC3C457</accession>
<evidence type="ECO:0000313" key="2">
    <source>
        <dbReference type="Proteomes" id="UP000798662"/>
    </source>
</evidence>
<reference evidence="1" key="1">
    <citation type="submission" date="2019-11" db="EMBL/GenBank/DDBJ databases">
        <title>Nori genome reveals adaptations in red seaweeds to the harsh intertidal environment.</title>
        <authorList>
            <person name="Wang D."/>
            <person name="Mao Y."/>
        </authorList>
    </citation>
    <scope>NUCLEOTIDE SEQUENCE</scope>
    <source>
        <tissue evidence="1">Gametophyte</tissue>
    </source>
</reference>
<protein>
    <submittedName>
        <fullName evidence="1">Uncharacterized protein</fullName>
    </submittedName>
</protein>
<sequence length="99" mass="11356">MTVALVAYLKTLGQSNSNCSDRKIVLQYEETVDIAEEPVGQLNKLVAPYLTTVKKSLELKDPDLRAPFDLDRLANERVLYNALRNRREDILKRKLRPPC</sequence>
<comment type="caution">
    <text evidence="1">The sequence shown here is derived from an EMBL/GenBank/DDBJ whole genome shotgun (WGS) entry which is preliminary data.</text>
</comment>
<proteinExistence type="predicted"/>
<keyword evidence="2" id="KW-1185">Reference proteome</keyword>
<evidence type="ECO:0000313" key="1">
    <source>
        <dbReference type="EMBL" id="KAK1864746.1"/>
    </source>
</evidence>
<gene>
    <name evidence="1" type="ORF">I4F81_007290</name>
</gene>
<name>A0ACC3C457_PYRYE</name>
<organism evidence="1 2">
    <name type="scientific">Pyropia yezoensis</name>
    <name type="common">Susabi-nori</name>
    <name type="synonym">Porphyra yezoensis</name>
    <dbReference type="NCBI Taxonomy" id="2788"/>
    <lineage>
        <taxon>Eukaryota</taxon>
        <taxon>Rhodophyta</taxon>
        <taxon>Bangiophyceae</taxon>
        <taxon>Bangiales</taxon>
        <taxon>Bangiaceae</taxon>
        <taxon>Pyropia</taxon>
    </lineage>
</organism>